<dbReference type="Proteomes" id="UP000609651">
    <property type="component" value="Unassembled WGS sequence"/>
</dbReference>
<protein>
    <recommendedName>
        <fullName evidence="4">HEAT repeat domain-containing protein</fullName>
    </recommendedName>
</protein>
<keyword evidence="3" id="KW-1185">Reference proteome</keyword>
<proteinExistence type="predicted"/>
<name>A0ABX1VH14_9PLAN</name>
<accession>A0ABX1VH14</accession>
<feature type="signal peptide" evidence="1">
    <location>
        <begin position="1"/>
        <end position="19"/>
    </location>
</feature>
<feature type="chain" id="PRO_5045971780" description="HEAT repeat domain-containing protein" evidence="1">
    <location>
        <begin position="20"/>
        <end position="314"/>
    </location>
</feature>
<evidence type="ECO:0000313" key="2">
    <source>
        <dbReference type="EMBL" id="NNJ27418.1"/>
    </source>
</evidence>
<comment type="caution">
    <text evidence="2">The sequence shown here is derived from an EMBL/GenBank/DDBJ whole genome shotgun (WGS) entry which is preliminary data.</text>
</comment>
<keyword evidence="1" id="KW-0732">Signal</keyword>
<evidence type="ECO:0000313" key="3">
    <source>
        <dbReference type="Proteomes" id="UP000609651"/>
    </source>
</evidence>
<sequence length="314" mass="35060">MRTAFAVAAIVSAASAGYASDPPSDLPSLQEAWAGEDLSPEQRTALVERTVQAPFAEAAPLLLKAKSETQPLYGINYFPEGAPWNGDRLQPRDRRYIMVVEAWRRSMSIKEDDPAKAKVLLSLLRRASTAKEKQILIHAILNYEWSPDAAPVLREIAKDGREDLSVRSRAASTLLSRTDINAAMPLAIEVMQAHEKGRPRLEAFHSMSNQGNRLFTLTDENQRALLVFGFKNLAALPKEDLQSGYFAARRLGFVLRIENEFAPDQKAPRYQGDHGLTDEFFIDTTKNAQRWYSANQESLPLLPGIAQERVDLTP</sequence>
<evidence type="ECO:0000256" key="1">
    <source>
        <dbReference type="SAM" id="SignalP"/>
    </source>
</evidence>
<organism evidence="2 3">
    <name type="scientific">Alienimonas chondri</name>
    <dbReference type="NCBI Taxonomy" id="2681879"/>
    <lineage>
        <taxon>Bacteria</taxon>
        <taxon>Pseudomonadati</taxon>
        <taxon>Planctomycetota</taxon>
        <taxon>Planctomycetia</taxon>
        <taxon>Planctomycetales</taxon>
        <taxon>Planctomycetaceae</taxon>
        <taxon>Alienimonas</taxon>
    </lineage>
</organism>
<dbReference type="RefSeq" id="WP_171189321.1">
    <property type="nucleotide sequence ID" value="NZ_WTPX01000151.1"/>
</dbReference>
<gene>
    <name evidence="2" type="ORF">LzC2_35200</name>
</gene>
<dbReference type="EMBL" id="WTPX01000151">
    <property type="protein sequence ID" value="NNJ27418.1"/>
    <property type="molecule type" value="Genomic_DNA"/>
</dbReference>
<evidence type="ECO:0008006" key="4">
    <source>
        <dbReference type="Google" id="ProtNLM"/>
    </source>
</evidence>
<reference evidence="2 3" key="1">
    <citation type="journal article" date="2020" name="Syst. Appl. Microbiol.">
        <title>Alienimonas chondri sp. nov., a novel planctomycete isolated from the biofilm of the red alga Chondrus crispus.</title>
        <authorList>
            <person name="Vitorino I."/>
            <person name="Albuquerque L."/>
            <person name="Wiegand S."/>
            <person name="Kallscheuer N."/>
            <person name="da Costa M.S."/>
            <person name="Lobo-da-Cunha A."/>
            <person name="Jogler C."/>
            <person name="Lage O.M."/>
        </authorList>
    </citation>
    <scope>NUCLEOTIDE SEQUENCE [LARGE SCALE GENOMIC DNA]</scope>
    <source>
        <strain evidence="2 3">LzC2</strain>
    </source>
</reference>